<proteinExistence type="predicted"/>
<protein>
    <submittedName>
        <fullName evidence="1">Uncharacterized protein</fullName>
    </submittedName>
</protein>
<dbReference type="EMBL" id="ABXJ01000141">
    <property type="protein sequence ID" value="EEA89454.1"/>
    <property type="molecule type" value="Genomic_DNA"/>
</dbReference>
<sequence>MKVKRSFLGVQGDKTARAFCGSRAASIGVGLRAMRKRGASRTPLA</sequence>
<dbReference type="HOGENOM" id="CLU_3198516_0_0_11"/>
<keyword evidence="2" id="KW-1185">Reference proteome</keyword>
<gene>
    <name evidence="1" type="ORF">COLSTE_02373</name>
</gene>
<reference evidence="1 2" key="2">
    <citation type="submission" date="2008-10" db="EMBL/GenBank/DDBJ databases">
        <authorList>
            <person name="Fulton L."/>
            <person name="Clifton S."/>
            <person name="Fulton B."/>
            <person name="Xu J."/>
            <person name="Minx P."/>
            <person name="Pepin K.H."/>
            <person name="Johnson M."/>
            <person name="Thiruvilangam P."/>
            <person name="Bhonagiri V."/>
            <person name="Nash W.E."/>
            <person name="Mardis E.R."/>
            <person name="Wilson R.K."/>
        </authorList>
    </citation>
    <scope>NUCLEOTIDE SEQUENCE [LARGE SCALE GENOMIC DNA]</scope>
    <source>
        <strain evidence="1 2">DSM 13279</strain>
    </source>
</reference>
<reference evidence="1 2" key="1">
    <citation type="submission" date="2008-10" db="EMBL/GenBank/DDBJ databases">
        <title>Draft genome sequence of Collinsella stercoris (DSM 13279).</title>
        <authorList>
            <person name="Sudarsanam P."/>
            <person name="Ley R."/>
            <person name="Guruge J."/>
            <person name="Turnbaugh P.J."/>
            <person name="Mahowald M."/>
            <person name="Liep D."/>
            <person name="Gordon J."/>
        </authorList>
    </citation>
    <scope>NUCLEOTIDE SEQUENCE [LARGE SCALE GENOMIC DNA]</scope>
    <source>
        <strain evidence="1 2">DSM 13279</strain>
    </source>
</reference>
<evidence type="ECO:0000313" key="2">
    <source>
        <dbReference type="Proteomes" id="UP000003560"/>
    </source>
</evidence>
<dbReference type="Proteomes" id="UP000003560">
    <property type="component" value="Unassembled WGS sequence"/>
</dbReference>
<organism evidence="1 2">
    <name type="scientific">Collinsella stercoris DSM 13279</name>
    <dbReference type="NCBI Taxonomy" id="445975"/>
    <lineage>
        <taxon>Bacteria</taxon>
        <taxon>Bacillati</taxon>
        <taxon>Actinomycetota</taxon>
        <taxon>Coriobacteriia</taxon>
        <taxon>Coriobacteriales</taxon>
        <taxon>Coriobacteriaceae</taxon>
        <taxon>Collinsella</taxon>
    </lineage>
</organism>
<accession>B6GE36</accession>
<dbReference type="AlphaFoldDB" id="B6GE36"/>
<name>B6GE36_9ACTN</name>
<evidence type="ECO:0000313" key="1">
    <source>
        <dbReference type="EMBL" id="EEA89454.1"/>
    </source>
</evidence>
<comment type="caution">
    <text evidence="1">The sequence shown here is derived from an EMBL/GenBank/DDBJ whole genome shotgun (WGS) entry which is preliminary data.</text>
</comment>